<keyword evidence="1" id="KW-1133">Transmembrane helix</keyword>
<keyword evidence="1" id="KW-0472">Membrane</keyword>
<feature type="transmembrane region" description="Helical" evidence="1">
    <location>
        <begin position="12"/>
        <end position="38"/>
    </location>
</feature>
<evidence type="ECO:0008006" key="4">
    <source>
        <dbReference type="Google" id="ProtNLM"/>
    </source>
</evidence>
<dbReference type="RefSeq" id="WP_157589370.1">
    <property type="nucleotide sequence ID" value="NZ_WPIN01000016.1"/>
</dbReference>
<proteinExistence type="predicted"/>
<keyword evidence="1" id="KW-0812">Transmembrane</keyword>
<feature type="transmembrane region" description="Helical" evidence="1">
    <location>
        <begin position="137"/>
        <end position="159"/>
    </location>
</feature>
<dbReference type="Proteomes" id="UP000436006">
    <property type="component" value="Unassembled WGS sequence"/>
</dbReference>
<dbReference type="EMBL" id="WPIN01000016">
    <property type="protein sequence ID" value="MVM34555.1"/>
    <property type="molecule type" value="Genomic_DNA"/>
</dbReference>
<evidence type="ECO:0000313" key="3">
    <source>
        <dbReference type="Proteomes" id="UP000436006"/>
    </source>
</evidence>
<feature type="transmembrane region" description="Helical" evidence="1">
    <location>
        <begin position="107"/>
        <end position="125"/>
    </location>
</feature>
<protein>
    <recommendedName>
        <fullName evidence="4">DoxX family protein</fullName>
    </recommendedName>
</protein>
<feature type="transmembrane region" description="Helical" evidence="1">
    <location>
        <begin position="231"/>
        <end position="253"/>
    </location>
</feature>
<dbReference type="AlphaFoldDB" id="A0A7K1SL96"/>
<sequence length="261" mass="28416">MYTLFRSGPFLYGIAILALGVEHFVTGNFPTALLPIAVGTPGRIILVYSVGAILSATGLCIIFQKKPGWAALLAGSLVLLLDATVHLPKLIANPYNGGEWTVFTELVALAGGAFLLAGNFWTDAIDTNRSRIAPNRLIWYGCLLYAVSLLIFGIQHWLYGPYVATLIPSWIPAHLFWAYFVGFAFLAAAVSILLKKQVSLVAMLLGVMFILWVVLLHAPRVVGHLHTETEWTSAFIALAMGGISFSLPVSPVFNRLFTNQL</sequence>
<comment type="caution">
    <text evidence="2">The sequence shown here is derived from an EMBL/GenBank/DDBJ whole genome shotgun (WGS) entry which is preliminary data.</text>
</comment>
<feature type="transmembrane region" description="Helical" evidence="1">
    <location>
        <begin position="69"/>
        <end position="87"/>
    </location>
</feature>
<evidence type="ECO:0000313" key="2">
    <source>
        <dbReference type="EMBL" id="MVM34555.1"/>
    </source>
</evidence>
<organism evidence="2 3">
    <name type="scientific">Spirosoma arboris</name>
    <dbReference type="NCBI Taxonomy" id="2682092"/>
    <lineage>
        <taxon>Bacteria</taxon>
        <taxon>Pseudomonadati</taxon>
        <taxon>Bacteroidota</taxon>
        <taxon>Cytophagia</taxon>
        <taxon>Cytophagales</taxon>
        <taxon>Cytophagaceae</taxon>
        <taxon>Spirosoma</taxon>
    </lineage>
</organism>
<gene>
    <name evidence="2" type="ORF">GO755_31290</name>
</gene>
<keyword evidence="3" id="KW-1185">Reference proteome</keyword>
<evidence type="ECO:0000256" key="1">
    <source>
        <dbReference type="SAM" id="Phobius"/>
    </source>
</evidence>
<accession>A0A7K1SL96</accession>
<feature type="transmembrane region" description="Helical" evidence="1">
    <location>
        <begin position="200"/>
        <end position="219"/>
    </location>
</feature>
<reference evidence="2 3" key="1">
    <citation type="submission" date="2019-12" db="EMBL/GenBank/DDBJ databases">
        <title>Spirosoma sp. HMF4905 genome sequencing and assembly.</title>
        <authorList>
            <person name="Kang H."/>
            <person name="Cha I."/>
            <person name="Kim H."/>
            <person name="Joh K."/>
        </authorList>
    </citation>
    <scope>NUCLEOTIDE SEQUENCE [LARGE SCALE GENOMIC DNA]</scope>
    <source>
        <strain evidence="2 3">HMF4905</strain>
    </source>
</reference>
<feature type="transmembrane region" description="Helical" evidence="1">
    <location>
        <begin position="44"/>
        <end position="62"/>
    </location>
</feature>
<feature type="transmembrane region" description="Helical" evidence="1">
    <location>
        <begin position="171"/>
        <end position="193"/>
    </location>
</feature>
<name>A0A7K1SL96_9BACT</name>